<protein>
    <submittedName>
        <fullName evidence="2">Transcriptional regulator, CarD family</fullName>
    </submittedName>
</protein>
<dbReference type="RefSeq" id="WP_012158337.1">
    <property type="nucleotide sequence ID" value="NC_009922.1"/>
</dbReference>
<dbReference type="GO" id="GO:0009303">
    <property type="term" value="P:rRNA transcription"/>
    <property type="evidence" value="ECO:0007669"/>
    <property type="project" value="TreeGrafter"/>
</dbReference>
<name>A8MLA8_ALKOO</name>
<dbReference type="KEGG" id="aoe:Clos_0460"/>
<dbReference type="Gene3D" id="1.20.58.1290">
    <property type="entry name" value="CarD-like, C-terminal domain"/>
    <property type="match status" value="1"/>
</dbReference>
<organism evidence="2 3">
    <name type="scientific">Alkaliphilus oremlandii (strain OhILAs)</name>
    <name type="common">Clostridium oremlandii (strain OhILAs)</name>
    <dbReference type="NCBI Taxonomy" id="350688"/>
    <lineage>
        <taxon>Bacteria</taxon>
        <taxon>Bacillati</taxon>
        <taxon>Bacillota</taxon>
        <taxon>Clostridia</taxon>
        <taxon>Peptostreptococcales</taxon>
        <taxon>Natronincolaceae</taxon>
        <taxon>Alkaliphilus</taxon>
    </lineage>
</organism>
<dbReference type="SMART" id="SM01058">
    <property type="entry name" value="CarD_TRCF"/>
    <property type="match status" value="1"/>
</dbReference>
<evidence type="ECO:0000313" key="3">
    <source>
        <dbReference type="Proteomes" id="UP000000269"/>
    </source>
</evidence>
<dbReference type="SUPFAM" id="SSF141259">
    <property type="entry name" value="CarD-like"/>
    <property type="match status" value="1"/>
</dbReference>
<gene>
    <name evidence="2" type="ordered locus">Clos_0460</name>
</gene>
<sequence length="167" mass="19118">MFNIGEKVVYPIHGAGVIESIEEREILGERRKYYIMKMPIGDMQVMIPLDQIDDIGIRKVIDVEEIGSVLEILASDTTKMHQNWNRRYRANMDLIKTGDIYEVADVVRNLTLMEKEKGLSTGERKMLNNARQILLSEIVLVAEISEEEASKLVEKVILQQEMPDTAL</sequence>
<dbReference type="InterPro" id="IPR042215">
    <property type="entry name" value="CarD-like_C"/>
</dbReference>
<dbReference type="HOGENOM" id="CLU_048259_1_1_9"/>
<dbReference type="Gene3D" id="2.40.10.170">
    <property type="match status" value="1"/>
</dbReference>
<dbReference type="EMBL" id="CP000853">
    <property type="protein sequence ID" value="ABW18022.1"/>
    <property type="molecule type" value="Genomic_DNA"/>
</dbReference>
<dbReference type="Pfam" id="PF02559">
    <property type="entry name" value="CarD_TRCF_RID"/>
    <property type="match status" value="1"/>
</dbReference>
<proteinExistence type="predicted"/>
<dbReference type="STRING" id="350688.Clos_0460"/>
<evidence type="ECO:0000313" key="2">
    <source>
        <dbReference type="EMBL" id="ABW18022.1"/>
    </source>
</evidence>
<reference evidence="3" key="1">
    <citation type="submission" date="2007-10" db="EMBL/GenBank/DDBJ databases">
        <title>Complete genome of Alkaliphilus oremlandii OhILAs.</title>
        <authorList>
            <person name="Copeland A."/>
            <person name="Lucas S."/>
            <person name="Lapidus A."/>
            <person name="Barry K."/>
            <person name="Detter J.C."/>
            <person name="Glavina del Rio T."/>
            <person name="Hammon N."/>
            <person name="Israni S."/>
            <person name="Dalin E."/>
            <person name="Tice H."/>
            <person name="Pitluck S."/>
            <person name="Chain P."/>
            <person name="Malfatti S."/>
            <person name="Shin M."/>
            <person name="Vergez L."/>
            <person name="Schmutz J."/>
            <person name="Larimer F."/>
            <person name="Land M."/>
            <person name="Hauser L."/>
            <person name="Kyrpides N."/>
            <person name="Mikhailova N."/>
            <person name="Stolz J.F."/>
            <person name="Dawson A."/>
            <person name="Fisher E."/>
            <person name="Crable B."/>
            <person name="Perera E."/>
            <person name="Lisak J."/>
            <person name="Ranganathan M."/>
            <person name="Basu P."/>
            <person name="Richardson P."/>
        </authorList>
    </citation>
    <scope>NUCLEOTIDE SEQUENCE [LARGE SCALE GENOMIC DNA]</scope>
    <source>
        <strain evidence="3">OhILAs</strain>
    </source>
</reference>
<dbReference type="Proteomes" id="UP000000269">
    <property type="component" value="Chromosome"/>
</dbReference>
<dbReference type="InterPro" id="IPR052531">
    <property type="entry name" value="CarD-like_regulator"/>
</dbReference>
<accession>A8MLA8</accession>
<dbReference type="OrthoDB" id="9786074at2"/>
<feature type="domain" description="CarD-like/TRCF RNAP-interacting" evidence="1">
    <location>
        <begin position="1"/>
        <end position="111"/>
    </location>
</feature>
<dbReference type="PANTHER" id="PTHR38447">
    <property type="entry name" value="TRANSCRIPTION FACTOR YDEB-RELATED"/>
    <property type="match status" value="1"/>
</dbReference>
<dbReference type="AlphaFoldDB" id="A8MLA8"/>
<dbReference type="Pfam" id="PF21095">
    <property type="entry name" value="CarD_C"/>
    <property type="match status" value="1"/>
</dbReference>
<dbReference type="eggNOG" id="COG1329">
    <property type="taxonomic scope" value="Bacteria"/>
</dbReference>
<dbReference type="InterPro" id="IPR036101">
    <property type="entry name" value="CarD-like/TRCF_RID_sf"/>
</dbReference>
<keyword evidence="3" id="KW-1185">Reference proteome</keyword>
<dbReference type="InterPro" id="IPR048792">
    <property type="entry name" value="CarD_C"/>
</dbReference>
<dbReference type="PANTHER" id="PTHR38447:SF1">
    <property type="entry name" value="RNA POLYMERASE-BINDING TRANSCRIPTION FACTOR CARD"/>
    <property type="match status" value="1"/>
</dbReference>
<dbReference type="InterPro" id="IPR003711">
    <property type="entry name" value="CarD-like/TRCF_RID"/>
</dbReference>
<evidence type="ECO:0000259" key="1">
    <source>
        <dbReference type="SMART" id="SM01058"/>
    </source>
</evidence>